<keyword evidence="4" id="KW-0539">Nucleus</keyword>
<dbReference type="Proteomes" id="UP000717585">
    <property type="component" value="Unassembled WGS sequence"/>
</dbReference>
<dbReference type="PROSITE" id="PS51281">
    <property type="entry name" value="TAP_C"/>
    <property type="match status" value="1"/>
</dbReference>
<dbReference type="PROSITE" id="PS50177">
    <property type="entry name" value="NTF2_DOMAIN"/>
    <property type="match status" value="1"/>
</dbReference>
<name>A0A8J6BAE7_9EUKA</name>
<dbReference type="SUPFAM" id="SSF46934">
    <property type="entry name" value="UBA-like"/>
    <property type="match status" value="1"/>
</dbReference>
<gene>
    <name evidence="7" type="ORF">J8273_0604</name>
</gene>
<dbReference type="PANTHER" id="PTHR10662:SF22">
    <property type="entry name" value="NUCLEAR RNA EXPORT FACTOR 1"/>
    <property type="match status" value="1"/>
</dbReference>
<evidence type="ECO:0000256" key="4">
    <source>
        <dbReference type="ARBA" id="ARBA00023242"/>
    </source>
</evidence>
<evidence type="ECO:0000313" key="8">
    <source>
        <dbReference type="Proteomes" id="UP000717585"/>
    </source>
</evidence>
<reference evidence="7" key="1">
    <citation type="submission" date="2021-05" db="EMBL/GenBank/DDBJ databases">
        <title>A free-living protist that lacks canonical eukaryotic 1 DNA replication and segregation systems.</title>
        <authorList>
            <person name="Salas-Leiva D.E."/>
            <person name="Tromer E.C."/>
            <person name="Curtis B.A."/>
            <person name="Jerlstrom-Hultqvist J."/>
            <person name="Kolisko M."/>
            <person name="Yi Z."/>
            <person name="Salas-Leiva J.S."/>
            <person name="Gallot-Lavallee L."/>
            <person name="Kops G.J.P.L."/>
            <person name="Archibald J.M."/>
            <person name="Simpson A.G.B."/>
            <person name="Roger A.J."/>
        </authorList>
    </citation>
    <scope>NUCLEOTIDE SEQUENCE</scope>
    <source>
        <strain evidence="7">BICM</strain>
    </source>
</reference>
<organism evidence="7 8">
    <name type="scientific">Carpediemonas membranifera</name>
    <dbReference type="NCBI Taxonomy" id="201153"/>
    <lineage>
        <taxon>Eukaryota</taxon>
        <taxon>Metamonada</taxon>
        <taxon>Carpediemonas-like organisms</taxon>
        <taxon>Carpediemonas</taxon>
    </lineage>
</organism>
<protein>
    <submittedName>
        <fullName evidence="7">TAP C-terminal domain</fullName>
    </submittedName>
</protein>
<dbReference type="EMBL" id="JAHDYR010000001">
    <property type="protein sequence ID" value="KAG9397474.1"/>
    <property type="molecule type" value="Genomic_DNA"/>
</dbReference>
<dbReference type="GO" id="GO:0005634">
    <property type="term" value="C:nucleus"/>
    <property type="evidence" value="ECO:0007669"/>
    <property type="project" value="UniProtKB-SubCell"/>
</dbReference>
<dbReference type="InterPro" id="IPR002075">
    <property type="entry name" value="NTF2_dom"/>
</dbReference>
<evidence type="ECO:0000256" key="2">
    <source>
        <dbReference type="ARBA" id="ARBA00022614"/>
    </source>
</evidence>
<dbReference type="InterPro" id="IPR009060">
    <property type="entry name" value="UBA-like_sf"/>
</dbReference>
<dbReference type="InterPro" id="IPR005637">
    <property type="entry name" value="TAP_C_dom"/>
</dbReference>
<dbReference type="Gene3D" id="3.10.450.50">
    <property type="match status" value="1"/>
</dbReference>
<accession>A0A8J6BAE7</accession>
<dbReference type="GO" id="GO:0003723">
    <property type="term" value="F:RNA binding"/>
    <property type="evidence" value="ECO:0007669"/>
    <property type="project" value="TreeGrafter"/>
</dbReference>
<dbReference type="Pfam" id="PF22602">
    <property type="entry name" value="NXF_NTF2"/>
    <property type="match status" value="1"/>
</dbReference>
<keyword evidence="2" id="KW-0433">Leucine-rich repeat</keyword>
<dbReference type="InterPro" id="IPR030217">
    <property type="entry name" value="NXF_fam"/>
</dbReference>
<feature type="domain" description="TAP-C" evidence="6">
    <location>
        <begin position="273"/>
        <end position="328"/>
    </location>
</feature>
<sequence>MDESRLFLTQVIWRIAERKIMAHGAPRYRSGGGNYQRPQQGQRKTTAVSRILERAQQFLTAFDGPPANRAQSLQSYYHPNAQFSISCFPSLPPPLTNKQGRPALNQHTTPAVKQTWQCYAMEGINHGATSTSTGSDAALKSTAPAVLAFVSQLPATVHKIESNNPGEVVLRMVDRERTPTDLDPNLAFVTFDGHLIEYPSDPSKSTERIFFRTITLAQTSPKSPYVVVNDMLRLGEYVPIFKPFKFDLRQTPAFQGSRQPSQPAQQPGSSLTVEQQTLVSQLGAMTGMRDEYCRMLLDASNWDVQTTQANFQAFLKNNGGAVPANMLK</sequence>
<comment type="subcellular location">
    <subcellularLocation>
        <location evidence="1">Nucleus</location>
    </subcellularLocation>
</comment>
<evidence type="ECO:0000256" key="3">
    <source>
        <dbReference type="ARBA" id="ARBA00022737"/>
    </source>
</evidence>
<proteinExistence type="predicted"/>
<dbReference type="AlphaFoldDB" id="A0A8J6BAE7"/>
<dbReference type="SMART" id="SM00804">
    <property type="entry name" value="TAP_C"/>
    <property type="match status" value="1"/>
</dbReference>
<dbReference type="InterPro" id="IPR032710">
    <property type="entry name" value="NTF2-like_dom_sf"/>
</dbReference>
<dbReference type="Pfam" id="PF03943">
    <property type="entry name" value="TAP_C"/>
    <property type="match status" value="1"/>
</dbReference>
<dbReference type="InterPro" id="IPR018222">
    <property type="entry name" value="Nuclear_transport_factor_2_euk"/>
</dbReference>
<keyword evidence="3" id="KW-0677">Repeat</keyword>
<keyword evidence="8" id="KW-1185">Reference proteome</keyword>
<evidence type="ECO:0000259" key="5">
    <source>
        <dbReference type="PROSITE" id="PS50177"/>
    </source>
</evidence>
<dbReference type="PANTHER" id="PTHR10662">
    <property type="entry name" value="NUCLEAR RNA EXPORT FACTOR"/>
    <property type="match status" value="1"/>
</dbReference>
<feature type="domain" description="NTF2" evidence="5">
    <location>
        <begin position="56"/>
        <end position="234"/>
    </location>
</feature>
<dbReference type="GO" id="GO:0016973">
    <property type="term" value="P:poly(A)+ mRNA export from nucleus"/>
    <property type="evidence" value="ECO:0007669"/>
    <property type="project" value="TreeGrafter"/>
</dbReference>
<dbReference type="Gene3D" id="1.10.8.10">
    <property type="entry name" value="DNA helicase RuvA subunit, C-terminal domain"/>
    <property type="match status" value="1"/>
</dbReference>
<comment type="caution">
    <text evidence="7">The sequence shown here is derived from an EMBL/GenBank/DDBJ whole genome shotgun (WGS) entry which is preliminary data.</text>
</comment>
<dbReference type="SUPFAM" id="SSF54427">
    <property type="entry name" value="NTF2-like"/>
    <property type="match status" value="1"/>
</dbReference>
<evidence type="ECO:0000256" key="1">
    <source>
        <dbReference type="ARBA" id="ARBA00004123"/>
    </source>
</evidence>
<evidence type="ECO:0000259" key="6">
    <source>
        <dbReference type="PROSITE" id="PS51281"/>
    </source>
</evidence>
<evidence type="ECO:0000313" key="7">
    <source>
        <dbReference type="EMBL" id="KAG9397474.1"/>
    </source>
</evidence>